<feature type="region of interest" description="Disordered" evidence="1">
    <location>
        <begin position="356"/>
        <end position="398"/>
    </location>
</feature>
<reference evidence="2 3" key="1">
    <citation type="submission" date="2022-05" db="EMBL/GenBank/DDBJ databases">
        <authorList>
            <consortium name="Genoscope - CEA"/>
            <person name="William W."/>
        </authorList>
    </citation>
    <scope>NUCLEOTIDE SEQUENCE [LARGE SCALE GENOMIC DNA]</scope>
</reference>
<feature type="compositionally biased region" description="Polar residues" evidence="1">
    <location>
        <begin position="383"/>
        <end position="393"/>
    </location>
</feature>
<feature type="region of interest" description="Disordered" evidence="1">
    <location>
        <begin position="254"/>
        <end position="279"/>
    </location>
</feature>
<feature type="compositionally biased region" description="Basic and acidic residues" evidence="1">
    <location>
        <begin position="316"/>
        <end position="326"/>
    </location>
</feature>
<organism evidence="2 3">
    <name type="scientific">Pocillopora meandrina</name>
    <dbReference type="NCBI Taxonomy" id="46732"/>
    <lineage>
        <taxon>Eukaryota</taxon>
        <taxon>Metazoa</taxon>
        <taxon>Cnidaria</taxon>
        <taxon>Anthozoa</taxon>
        <taxon>Hexacorallia</taxon>
        <taxon>Scleractinia</taxon>
        <taxon>Astrocoeniina</taxon>
        <taxon>Pocilloporidae</taxon>
        <taxon>Pocillopora</taxon>
    </lineage>
</organism>
<dbReference type="Proteomes" id="UP001159428">
    <property type="component" value="Unassembled WGS sequence"/>
</dbReference>
<evidence type="ECO:0000313" key="2">
    <source>
        <dbReference type="EMBL" id="CAH3043097.1"/>
    </source>
</evidence>
<protein>
    <submittedName>
        <fullName evidence="2">Uncharacterized protein</fullName>
    </submittedName>
</protein>
<evidence type="ECO:0000256" key="1">
    <source>
        <dbReference type="SAM" id="MobiDB-lite"/>
    </source>
</evidence>
<sequence>MSFDLPQFQQTFGEQVREMREPSEWMDLKSRIEEEKFRKLSADLERRRVRRSVYYAEEEKRVLRELDNLQRDQYRFEREKQLRLRNSISSLYEKGHPANGSPTEVNTQLPMDRKAFGGSASLAFDPAVEKKSRSARKAGKEHSVSYSATGKVSKNYSSFNRFPFIEEGDVQQFHKSCKSAAKIIECRRWGEAWFYAKNEQEVFVDSRKRWTAVLLKSERERMKILSKKGAALMDSGTGVKTHCVGDETKIYGDTGTESDIKKRQGSLPPSFEARKEQSYDKNRSVEIKGNKTLNFYEAFSLPQAHTFNTGESSVDETTRNTDKSISEDCQEVNINSLQLIAGEKVVKWEKKSRSISSEENRKKLKETSVIPMPAIHELDTEGKNSTSGESSKTLPRRKRTFCFLPKVTRET</sequence>
<name>A0AAU9W0V1_9CNID</name>
<keyword evidence="3" id="KW-1185">Reference proteome</keyword>
<evidence type="ECO:0000313" key="3">
    <source>
        <dbReference type="Proteomes" id="UP001159428"/>
    </source>
</evidence>
<comment type="caution">
    <text evidence="2">The sequence shown here is derived from an EMBL/GenBank/DDBJ whole genome shotgun (WGS) entry which is preliminary data.</text>
</comment>
<proteinExistence type="predicted"/>
<gene>
    <name evidence="2" type="ORF">PMEA_00031497</name>
</gene>
<accession>A0AAU9W0V1</accession>
<dbReference type="EMBL" id="CALNXJ010000007">
    <property type="protein sequence ID" value="CAH3043097.1"/>
    <property type="molecule type" value="Genomic_DNA"/>
</dbReference>
<feature type="region of interest" description="Disordered" evidence="1">
    <location>
        <begin position="307"/>
        <end position="326"/>
    </location>
</feature>
<dbReference type="AlphaFoldDB" id="A0AAU9W0V1"/>